<protein>
    <recommendedName>
        <fullName evidence="3">Tetratricopeptide repeat protein</fullName>
    </recommendedName>
</protein>
<gene>
    <name evidence="1" type="ORF">GCM10008119_32310</name>
</gene>
<reference evidence="2" key="1">
    <citation type="journal article" date="2019" name="Int. J. Syst. Evol. Microbiol.">
        <title>The Global Catalogue of Microorganisms (GCM) 10K type strain sequencing project: providing services to taxonomists for standard genome sequencing and annotation.</title>
        <authorList>
            <consortium name="The Broad Institute Genomics Platform"/>
            <consortium name="The Broad Institute Genome Sequencing Center for Infectious Disease"/>
            <person name="Wu L."/>
            <person name="Ma J."/>
        </authorList>
    </citation>
    <scope>NUCLEOTIDE SEQUENCE [LARGE SCALE GENOMIC DNA]</scope>
    <source>
        <strain evidence="2">CCM 8939</strain>
    </source>
</reference>
<evidence type="ECO:0000313" key="2">
    <source>
        <dbReference type="Proteomes" id="UP000645390"/>
    </source>
</evidence>
<dbReference type="SUPFAM" id="SSF81901">
    <property type="entry name" value="HCP-like"/>
    <property type="match status" value="1"/>
</dbReference>
<organism evidence="1 2">
    <name type="scientific">Pedobacter mendelii</name>
    <dbReference type="NCBI Taxonomy" id="1908240"/>
    <lineage>
        <taxon>Bacteria</taxon>
        <taxon>Pseudomonadati</taxon>
        <taxon>Bacteroidota</taxon>
        <taxon>Sphingobacteriia</taxon>
        <taxon>Sphingobacteriales</taxon>
        <taxon>Sphingobacteriaceae</taxon>
        <taxon>Pedobacter</taxon>
    </lineage>
</organism>
<accession>A0ABQ2BKL5</accession>
<sequence>MIEEKIFEILNLADGYQKMDNSSKKMSLEFMEKEWDNLPDEKYITSETSIIALMMINEYMYFKDFEKAKKWADILSKNRKGSNTGGNEMILGKIYFEEGNFETAKHYFNDAYEKSKGREFQDEDPKYLDFYRNPEKYMK</sequence>
<evidence type="ECO:0000313" key="1">
    <source>
        <dbReference type="EMBL" id="GGI28369.1"/>
    </source>
</evidence>
<dbReference type="EMBL" id="BMDJ01000010">
    <property type="protein sequence ID" value="GGI28369.1"/>
    <property type="molecule type" value="Genomic_DNA"/>
</dbReference>
<comment type="caution">
    <text evidence="1">The sequence shown here is derived from an EMBL/GenBank/DDBJ whole genome shotgun (WGS) entry which is preliminary data.</text>
</comment>
<dbReference type="RefSeq" id="WP_188416397.1">
    <property type="nucleotide sequence ID" value="NZ_BMDJ01000010.1"/>
</dbReference>
<dbReference type="Proteomes" id="UP000645390">
    <property type="component" value="Unassembled WGS sequence"/>
</dbReference>
<keyword evidence="2" id="KW-1185">Reference proteome</keyword>
<proteinExistence type="predicted"/>
<evidence type="ECO:0008006" key="3">
    <source>
        <dbReference type="Google" id="ProtNLM"/>
    </source>
</evidence>
<name>A0ABQ2BKL5_9SPHI</name>